<evidence type="ECO:0000313" key="3">
    <source>
        <dbReference type="Proteomes" id="UP000439903"/>
    </source>
</evidence>
<dbReference type="OrthoDB" id="2410064at2759"/>
<organism evidence="2 3">
    <name type="scientific">Gigaspora margarita</name>
    <dbReference type="NCBI Taxonomy" id="4874"/>
    <lineage>
        <taxon>Eukaryota</taxon>
        <taxon>Fungi</taxon>
        <taxon>Fungi incertae sedis</taxon>
        <taxon>Mucoromycota</taxon>
        <taxon>Glomeromycotina</taxon>
        <taxon>Glomeromycetes</taxon>
        <taxon>Diversisporales</taxon>
        <taxon>Gigasporaceae</taxon>
        <taxon>Gigaspora</taxon>
    </lineage>
</organism>
<reference evidence="2 3" key="1">
    <citation type="journal article" date="2019" name="Environ. Microbiol.">
        <title>At the nexus of three kingdoms: the genome of the mycorrhizal fungus Gigaspora margarita provides insights into plant, endobacterial and fungal interactions.</title>
        <authorList>
            <person name="Venice F."/>
            <person name="Ghignone S."/>
            <person name="Salvioli di Fossalunga A."/>
            <person name="Amselem J."/>
            <person name="Novero M."/>
            <person name="Xianan X."/>
            <person name="Sedzielewska Toro K."/>
            <person name="Morin E."/>
            <person name="Lipzen A."/>
            <person name="Grigoriev I.V."/>
            <person name="Henrissat B."/>
            <person name="Martin F.M."/>
            <person name="Bonfante P."/>
        </authorList>
    </citation>
    <scope>NUCLEOTIDE SEQUENCE [LARGE SCALE GENOMIC DNA]</scope>
    <source>
        <strain evidence="2 3">BEG34</strain>
    </source>
</reference>
<dbReference type="EMBL" id="WTPW01002936">
    <property type="protein sequence ID" value="KAF0359589.1"/>
    <property type="molecule type" value="Genomic_DNA"/>
</dbReference>
<proteinExistence type="predicted"/>
<comment type="caution">
    <text evidence="2">The sequence shown here is derived from an EMBL/GenBank/DDBJ whole genome shotgun (WGS) entry which is preliminary data.</text>
</comment>
<keyword evidence="1" id="KW-1133">Transmembrane helix</keyword>
<dbReference type="Proteomes" id="UP000439903">
    <property type="component" value="Unassembled WGS sequence"/>
</dbReference>
<feature type="transmembrane region" description="Helical" evidence="1">
    <location>
        <begin position="91"/>
        <end position="109"/>
    </location>
</feature>
<dbReference type="AlphaFoldDB" id="A0A8H3WYS0"/>
<keyword evidence="3" id="KW-1185">Reference proteome</keyword>
<accession>A0A8H3WYS0</accession>
<gene>
    <name evidence="2" type="ORF">F8M41_014343</name>
</gene>
<keyword evidence="1" id="KW-0472">Membrane</keyword>
<protein>
    <submittedName>
        <fullName evidence="2">Uncharacterized protein</fullName>
    </submittedName>
</protein>
<sequence>MFRKTLLNDIRVHDYFSLDYWNRESVLLGDVQNWNVFYIKSVPGFTPQNSHSALSSELDVLLEKLPSNSKKYAKAVSIRNSLKGPRFARKWGVFMIWDPLILYLWVMSYNTQLGS</sequence>
<keyword evidence="1" id="KW-0812">Transmembrane</keyword>
<evidence type="ECO:0000256" key="1">
    <source>
        <dbReference type="SAM" id="Phobius"/>
    </source>
</evidence>
<name>A0A8H3WYS0_GIGMA</name>
<evidence type="ECO:0000313" key="2">
    <source>
        <dbReference type="EMBL" id="KAF0359589.1"/>
    </source>
</evidence>